<proteinExistence type="predicted"/>
<evidence type="ECO:0000256" key="2">
    <source>
        <dbReference type="ARBA" id="ARBA00023242"/>
    </source>
</evidence>
<evidence type="ECO:0000313" key="7">
    <source>
        <dbReference type="Proteomes" id="UP000886653"/>
    </source>
</evidence>
<dbReference type="InterPro" id="IPR039781">
    <property type="entry name" value="Rad21/Rec8-like"/>
</dbReference>
<feature type="compositionally biased region" description="Basic and acidic residues" evidence="3">
    <location>
        <begin position="390"/>
        <end position="399"/>
    </location>
</feature>
<dbReference type="OrthoDB" id="10071381at2759"/>
<organism evidence="6 7">
    <name type="scientific">Cronartium quercuum f. sp. fusiforme G11</name>
    <dbReference type="NCBI Taxonomy" id="708437"/>
    <lineage>
        <taxon>Eukaryota</taxon>
        <taxon>Fungi</taxon>
        <taxon>Dikarya</taxon>
        <taxon>Basidiomycota</taxon>
        <taxon>Pucciniomycotina</taxon>
        <taxon>Pucciniomycetes</taxon>
        <taxon>Pucciniales</taxon>
        <taxon>Coleosporiaceae</taxon>
        <taxon>Cronartium</taxon>
    </lineage>
</organism>
<dbReference type="PANTHER" id="PTHR12585">
    <property type="entry name" value="SCC1 / RAD21 FAMILY MEMBER"/>
    <property type="match status" value="1"/>
</dbReference>
<dbReference type="AlphaFoldDB" id="A0A9P6NC35"/>
<dbReference type="EMBL" id="MU167383">
    <property type="protein sequence ID" value="KAG0141527.1"/>
    <property type="molecule type" value="Genomic_DNA"/>
</dbReference>
<dbReference type="Proteomes" id="UP000886653">
    <property type="component" value="Unassembled WGS sequence"/>
</dbReference>
<sequence>MFFSTDLLSKRHQSGLGIYWLAATVASSSKSTITKLTKKEVINADLFKACTTLAHPPEPLALRLTSGLLLGITRVYGQQWSLFYLDVQQASQSIRKAFSSIIEAESAPQHPTEAGPVTSNEINLPRGNVRLDAITITRKKGENIDDLFNFQDMDPFMFPPFVTGISYDQELERELGRGVGITRIIPHNHDQEEEDWDQENLDQRQRSPPDRFMSKPADIDLVELENYQMNPHPGPQNFWGDQSSFEAGLEVDAFDVGAGLLAGINPELDANFGIMPPNDDIAQGSATGQNGQDPIAQDYISQRGAASYVLRGSIADPFENQDHMQLDNEDARPPVRRARSERLPPPFDETKINQHQPQVESRPSADVFSHRTLDSINTQDAFEINQAADSSKKRADGRQPDGPGVRASKRARNTMITIDPTTSLTAEKLREMRDGYGPGRYRRLREVNEKLRARKAKEKVRELLFGVPNSIRASELAGLWKSSVKLLPTFTNTNSKANDEIADEIMPLREEKNHEPSAIALSRREKSQRSAFGGRVGSEHDIGGVGQETGFEGEITSRADFGFQTPWDPSGQDGQMESGRGMAEGDLERPIELYEDVIGRHRAGSYEGSPQAQGLIDMPWNKPIQGRASELGRQSEQGANYFEDAIDQVSGGGRSTTQFSGETPVPMRVGRHSSVLSSIHDSALTPHQGRPELNGADEVGELKVFLADQQLEQDSLNFLEWTKTQVRNQGDFLFSDLAPVIATSGPVAAQAFHKVLSLATKDLVRVLEQDEPYGEVGNH</sequence>
<reference evidence="6" key="1">
    <citation type="submission" date="2013-11" db="EMBL/GenBank/DDBJ databases">
        <title>Genome sequence of the fusiform rust pathogen reveals effectors for host alternation and coevolution with pine.</title>
        <authorList>
            <consortium name="DOE Joint Genome Institute"/>
            <person name="Smith K."/>
            <person name="Pendleton A."/>
            <person name="Kubisiak T."/>
            <person name="Anderson C."/>
            <person name="Salamov A."/>
            <person name="Aerts A."/>
            <person name="Riley R."/>
            <person name="Clum A."/>
            <person name="Lindquist E."/>
            <person name="Ence D."/>
            <person name="Campbell M."/>
            <person name="Kronenberg Z."/>
            <person name="Feau N."/>
            <person name="Dhillon B."/>
            <person name="Hamelin R."/>
            <person name="Burleigh J."/>
            <person name="Smith J."/>
            <person name="Yandell M."/>
            <person name="Nelson C."/>
            <person name="Grigoriev I."/>
            <person name="Davis J."/>
        </authorList>
    </citation>
    <scope>NUCLEOTIDE SEQUENCE</scope>
    <source>
        <strain evidence="6">G11</strain>
    </source>
</reference>
<comment type="caution">
    <text evidence="6">The sequence shown here is derived from an EMBL/GenBank/DDBJ whole genome shotgun (WGS) entry which is preliminary data.</text>
</comment>
<dbReference type="GO" id="GO:0003682">
    <property type="term" value="F:chromatin binding"/>
    <property type="evidence" value="ECO:0007669"/>
    <property type="project" value="TreeGrafter"/>
</dbReference>
<dbReference type="GO" id="GO:0008278">
    <property type="term" value="C:cohesin complex"/>
    <property type="evidence" value="ECO:0007669"/>
    <property type="project" value="InterPro"/>
</dbReference>
<protein>
    <submittedName>
        <fullName evidence="6">Uncharacterized protein</fullName>
    </submittedName>
</protein>
<evidence type="ECO:0000313" key="6">
    <source>
        <dbReference type="EMBL" id="KAG0141527.1"/>
    </source>
</evidence>
<feature type="region of interest" description="Disordered" evidence="3">
    <location>
        <begin position="522"/>
        <end position="546"/>
    </location>
</feature>
<feature type="region of interest" description="Disordered" evidence="3">
    <location>
        <begin position="185"/>
        <end position="214"/>
    </location>
</feature>
<dbReference type="InterPro" id="IPR006909">
    <property type="entry name" value="Rad21/Rec8_C_eu"/>
</dbReference>
<feature type="domain" description="Rad21/Rec8-like protein C-terminal eukaryotic" evidence="4">
    <location>
        <begin position="742"/>
        <end position="776"/>
    </location>
</feature>
<gene>
    <name evidence="6" type="ORF">CROQUDRAFT_51562</name>
</gene>
<dbReference type="Pfam" id="PF04824">
    <property type="entry name" value="Rad21_Rec8"/>
    <property type="match status" value="1"/>
</dbReference>
<evidence type="ECO:0000259" key="4">
    <source>
        <dbReference type="Pfam" id="PF04824"/>
    </source>
</evidence>
<evidence type="ECO:0000256" key="1">
    <source>
        <dbReference type="ARBA" id="ARBA00004123"/>
    </source>
</evidence>
<feature type="region of interest" description="Disordered" evidence="3">
    <location>
        <begin position="387"/>
        <end position="408"/>
    </location>
</feature>
<accession>A0A9P6NC35</accession>
<dbReference type="GO" id="GO:0007062">
    <property type="term" value="P:sister chromatid cohesion"/>
    <property type="evidence" value="ECO:0007669"/>
    <property type="project" value="InterPro"/>
</dbReference>
<keyword evidence="2" id="KW-0539">Nucleus</keyword>
<name>A0A9P6NC35_9BASI</name>
<feature type="domain" description="Rad21/Rec8-like protein N-terminal" evidence="5">
    <location>
        <begin position="1"/>
        <end position="102"/>
    </location>
</feature>
<dbReference type="InterPro" id="IPR006910">
    <property type="entry name" value="Rad21_Rec8_N"/>
</dbReference>
<comment type="subcellular location">
    <subcellularLocation>
        <location evidence="1">Nucleus</location>
    </subcellularLocation>
</comment>
<dbReference type="GO" id="GO:0005634">
    <property type="term" value="C:nucleus"/>
    <property type="evidence" value="ECO:0007669"/>
    <property type="project" value="UniProtKB-SubCell"/>
</dbReference>
<feature type="region of interest" description="Disordered" evidence="3">
    <location>
        <begin position="319"/>
        <end position="366"/>
    </location>
</feature>
<dbReference type="PANTHER" id="PTHR12585:SF72">
    <property type="entry name" value="MEIOTIC RECOMBINATION PROTEIN REC8"/>
    <property type="match status" value="1"/>
</dbReference>
<dbReference type="GO" id="GO:1990414">
    <property type="term" value="P:replication-born double-strand break repair via sister chromatid exchange"/>
    <property type="evidence" value="ECO:0007669"/>
    <property type="project" value="TreeGrafter"/>
</dbReference>
<feature type="compositionally biased region" description="Basic and acidic residues" evidence="3">
    <location>
        <begin position="320"/>
        <end position="352"/>
    </location>
</feature>
<keyword evidence="7" id="KW-1185">Reference proteome</keyword>
<evidence type="ECO:0000256" key="3">
    <source>
        <dbReference type="SAM" id="MobiDB-lite"/>
    </source>
</evidence>
<feature type="compositionally biased region" description="Acidic residues" evidence="3">
    <location>
        <begin position="191"/>
        <end position="200"/>
    </location>
</feature>
<feature type="compositionally biased region" description="Basic and acidic residues" evidence="3">
    <location>
        <begin position="201"/>
        <end position="213"/>
    </location>
</feature>
<dbReference type="Pfam" id="PF04825">
    <property type="entry name" value="Rad21_Rec8_N"/>
    <property type="match status" value="1"/>
</dbReference>
<evidence type="ECO:0000259" key="5">
    <source>
        <dbReference type="Pfam" id="PF04825"/>
    </source>
</evidence>